<evidence type="ECO:0000256" key="6">
    <source>
        <dbReference type="ARBA" id="ARBA00022946"/>
    </source>
</evidence>
<evidence type="ECO:0000256" key="3">
    <source>
        <dbReference type="ARBA" id="ARBA00022640"/>
    </source>
</evidence>
<dbReference type="GO" id="GO:0046863">
    <property type="term" value="F:ribulose-1,5-bisphosphate carboxylase/oxygenase activator activity"/>
    <property type="evidence" value="ECO:0007669"/>
    <property type="project" value="UniProtKB-UniRule"/>
</dbReference>
<name>A0A8T0K6G3_PHAAN</name>
<evidence type="ECO:0000256" key="11">
    <source>
        <dbReference type="SAM" id="MobiDB-lite"/>
    </source>
</evidence>
<keyword evidence="3 10" id="KW-0934">Plastid</keyword>
<dbReference type="PANTHER" id="PTHR32429:SF35">
    <property type="entry name" value="RIBULOSE BISPHOSPHATE CARBOXYLASE_OXYGENASE ACTIVASE, CHLOROPLASTIC"/>
    <property type="match status" value="1"/>
</dbReference>
<evidence type="ECO:0000256" key="8">
    <source>
        <dbReference type="ARBA" id="ARBA00025781"/>
    </source>
</evidence>
<dbReference type="Proteomes" id="UP000743370">
    <property type="component" value="Unassembled WGS sequence"/>
</dbReference>
<evidence type="ECO:0000313" key="15">
    <source>
        <dbReference type="Proteomes" id="UP000743370"/>
    </source>
</evidence>
<comment type="similarity">
    <text evidence="8 10">Belongs to the RuBisCO activase family.</text>
</comment>
<keyword evidence="5 10" id="KW-0067">ATP-binding</keyword>
<sequence>MAASVSSVGAVNGAPLSLNRSGAGASVPSSAFFGSSLKKVTVSRVPQTKISSGSFKIVAAKEIDENQQTNKDRWRGLAYDISDDQQDITRGKGLVDPLFQAPMDTGTHYAVMSSYEYLSTGLKQYNLDNTMGGFYIAPAFMDKLVVHITKNFMTLPNIKACKGQGKSFQCELVFAKMGINPIMMSAGELESGNAGEPAKLIRQRYREAADIIKKGKMCVLFINDLDAGAGRLGGTTQYTVNNQMVNATLMNIADNPTNVQLPGMYNKEENPRVPIIVTGNDFSTLYAPLIRDGRMEKFYWAPTRDDRVGVCKGIFRTDNVPEDDIVKLVDTFPGQSIDFFGALRARVYDDEVRKWVSGVGIEGIGKKLVNSKEGPPTFDQPTMNLNKLLEYGNMLVQEQENVKRVQLADKYLNEAALGDANEDSIKRGTFYGLIFYPETFIHTGCKAAQQINVPVPEGCTDPNAENFDPTARSDDGTCLYTD</sequence>
<dbReference type="GO" id="GO:0009579">
    <property type="term" value="C:thylakoid"/>
    <property type="evidence" value="ECO:0007669"/>
    <property type="project" value="TreeGrafter"/>
</dbReference>
<comment type="caution">
    <text evidence="14">The sequence shown here is derived from an EMBL/GenBank/DDBJ whole genome shotgun (WGS) entry which is preliminary data.</text>
</comment>
<feature type="region of interest" description="Disordered" evidence="11">
    <location>
        <begin position="462"/>
        <end position="482"/>
    </location>
</feature>
<dbReference type="Pfam" id="PF21228">
    <property type="entry name" value="RuBisCO_activase_AAA_helical"/>
    <property type="match status" value="1"/>
</dbReference>
<keyword evidence="2 10" id="KW-0150">Chloroplast</keyword>
<keyword evidence="6" id="KW-0809">Transit peptide</keyword>
<protein>
    <recommendedName>
        <fullName evidence="9 10">Ribulose bisphosphate carboxylase/oxygenase activase, chloroplastic</fullName>
        <shortName evidence="10">RA</shortName>
        <shortName evidence="10">RuBisCO activase</shortName>
    </recommendedName>
</protein>
<organism evidence="14 15">
    <name type="scientific">Phaseolus angularis</name>
    <name type="common">Azuki bean</name>
    <name type="synonym">Vigna angularis</name>
    <dbReference type="NCBI Taxonomy" id="3914"/>
    <lineage>
        <taxon>Eukaryota</taxon>
        <taxon>Viridiplantae</taxon>
        <taxon>Streptophyta</taxon>
        <taxon>Embryophyta</taxon>
        <taxon>Tracheophyta</taxon>
        <taxon>Spermatophyta</taxon>
        <taxon>Magnoliopsida</taxon>
        <taxon>eudicotyledons</taxon>
        <taxon>Gunneridae</taxon>
        <taxon>Pentapetalae</taxon>
        <taxon>rosids</taxon>
        <taxon>fabids</taxon>
        <taxon>Fabales</taxon>
        <taxon>Fabaceae</taxon>
        <taxon>Papilionoideae</taxon>
        <taxon>50 kb inversion clade</taxon>
        <taxon>NPAAA clade</taxon>
        <taxon>indigoferoid/millettioid clade</taxon>
        <taxon>Phaseoleae</taxon>
        <taxon>Vigna</taxon>
    </lineage>
</organism>
<dbReference type="GO" id="GO:0016887">
    <property type="term" value="F:ATP hydrolysis activity"/>
    <property type="evidence" value="ECO:0007669"/>
    <property type="project" value="UniProtKB-UniRule"/>
</dbReference>
<evidence type="ECO:0000256" key="1">
    <source>
        <dbReference type="ARBA" id="ARBA00004470"/>
    </source>
</evidence>
<dbReference type="Gene3D" id="1.10.8.1070">
    <property type="match status" value="1"/>
</dbReference>
<evidence type="ECO:0000256" key="10">
    <source>
        <dbReference type="RuleBase" id="RU369045"/>
    </source>
</evidence>
<dbReference type="FunFam" id="1.10.8.1070:FF:000001">
    <property type="entry name" value="Ribulose bisphosphate carboxylase/oxygenase activase, chloroplastic"/>
    <property type="match status" value="1"/>
</dbReference>
<dbReference type="InterPro" id="IPR003959">
    <property type="entry name" value="ATPase_AAA_core"/>
</dbReference>
<dbReference type="Pfam" id="PF00004">
    <property type="entry name" value="AAA"/>
    <property type="match status" value="1"/>
</dbReference>
<reference evidence="14 15" key="1">
    <citation type="submission" date="2020-05" db="EMBL/GenBank/DDBJ databases">
        <title>Vigna angularis (adzuki bean) Var. LongXiaoDou No. 4 denovo assembly.</title>
        <authorList>
            <person name="Xiang H."/>
        </authorList>
    </citation>
    <scope>NUCLEOTIDE SEQUENCE [LARGE SCALE GENOMIC DNA]</scope>
    <source>
        <tissue evidence="14">Leaf</tissue>
    </source>
</reference>
<dbReference type="FunFam" id="3.40.50.300:FF:000258">
    <property type="entry name" value="Ribulose bisphosphate carboxylase/oxygenase activase, chloroplastic"/>
    <property type="match status" value="1"/>
</dbReference>
<evidence type="ECO:0000256" key="4">
    <source>
        <dbReference type="ARBA" id="ARBA00022741"/>
    </source>
</evidence>
<dbReference type="InterPro" id="IPR048571">
    <property type="entry name" value="RuBisCO_activase_AAA_helical"/>
</dbReference>
<dbReference type="AlphaFoldDB" id="A0A8T0K6G3"/>
<comment type="subcellular location">
    <subcellularLocation>
        <location evidence="1 10">Plastid</location>
        <location evidence="1 10">Chloroplast stroma</location>
    </subcellularLocation>
</comment>
<comment type="function">
    <text evidence="7 10">Activation of RuBisCO (ribulose-1,5-bisphosphate carboxylase/oxygenase; EC 4.1.1.39) involves the ATP-dependent carboxylation of the epsilon-amino group of lysine leading to a carbamate structure.</text>
</comment>
<gene>
    <name evidence="14" type="ORF">HKW66_Vig0129540</name>
</gene>
<evidence type="ECO:0000256" key="9">
    <source>
        <dbReference type="ARBA" id="ARBA00070368"/>
    </source>
</evidence>
<evidence type="ECO:0000313" key="14">
    <source>
        <dbReference type="EMBL" id="KAG2391285.1"/>
    </source>
</evidence>
<accession>A0A8T0K6G3</accession>
<dbReference type="GO" id="GO:0005524">
    <property type="term" value="F:ATP binding"/>
    <property type="evidence" value="ECO:0007669"/>
    <property type="project" value="UniProtKB-UniRule"/>
</dbReference>
<dbReference type="Gene3D" id="3.40.50.300">
    <property type="entry name" value="P-loop containing nucleotide triphosphate hydrolases"/>
    <property type="match status" value="1"/>
</dbReference>
<evidence type="ECO:0000256" key="2">
    <source>
        <dbReference type="ARBA" id="ARBA00022528"/>
    </source>
</evidence>
<evidence type="ECO:0000259" key="12">
    <source>
        <dbReference type="Pfam" id="PF00004"/>
    </source>
</evidence>
<proteinExistence type="inferred from homology"/>
<dbReference type="SUPFAM" id="SSF52540">
    <property type="entry name" value="P-loop containing nucleoside triphosphate hydrolases"/>
    <property type="match status" value="1"/>
</dbReference>
<dbReference type="InterPro" id="IPR027417">
    <property type="entry name" value="P-loop_NTPase"/>
</dbReference>
<dbReference type="EMBL" id="JABFOF010000007">
    <property type="protein sequence ID" value="KAG2391285.1"/>
    <property type="molecule type" value="Genomic_DNA"/>
</dbReference>
<dbReference type="InterPro" id="IPR044960">
    <property type="entry name" value="RCA-like"/>
</dbReference>
<evidence type="ECO:0000256" key="5">
    <source>
        <dbReference type="ARBA" id="ARBA00022840"/>
    </source>
</evidence>
<dbReference type="GO" id="GO:0009570">
    <property type="term" value="C:chloroplast stroma"/>
    <property type="evidence" value="ECO:0007669"/>
    <property type="project" value="UniProtKB-SubCell"/>
</dbReference>
<evidence type="ECO:0000259" key="13">
    <source>
        <dbReference type="Pfam" id="PF21228"/>
    </source>
</evidence>
<evidence type="ECO:0000256" key="7">
    <source>
        <dbReference type="ARBA" id="ARBA00025556"/>
    </source>
</evidence>
<feature type="domain" description="Ribulose bisphosphate carboxylase/oxygenase activase AAA helical" evidence="13">
    <location>
        <begin position="304"/>
        <end position="399"/>
    </location>
</feature>
<keyword evidence="4 10" id="KW-0547">Nucleotide-binding</keyword>
<feature type="domain" description="ATPase AAA-type core" evidence="12">
    <location>
        <begin position="162"/>
        <end position="301"/>
    </location>
</feature>
<dbReference type="PANTHER" id="PTHR32429">
    <property type="match status" value="1"/>
</dbReference>